<keyword evidence="4 6" id="KW-0539">Nucleus</keyword>
<dbReference type="InterPro" id="IPR012923">
    <property type="entry name" value="Csm3"/>
</dbReference>
<feature type="region of interest" description="Disordered" evidence="7">
    <location>
        <begin position="304"/>
        <end position="332"/>
    </location>
</feature>
<dbReference type="GO" id="GO:0006974">
    <property type="term" value="P:DNA damage response"/>
    <property type="evidence" value="ECO:0007669"/>
    <property type="project" value="UniProtKB-KW"/>
</dbReference>
<dbReference type="GO" id="GO:0003677">
    <property type="term" value="F:DNA binding"/>
    <property type="evidence" value="ECO:0007669"/>
    <property type="project" value="TreeGrafter"/>
</dbReference>
<dbReference type="Pfam" id="PF07962">
    <property type="entry name" value="Swi3"/>
    <property type="match status" value="1"/>
</dbReference>
<evidence type="ECO:0000259" key="8">
    <source>
        <dbReference type="Pfam" id="PF07962"/>
    </source>
</evidence>
<dbReference type="GO" id="GO:0031298">
    <property type="term" value="C:replication fork protection complex"/>
    <property type="evidence" value="ECO:0007669"/>
    <property type="project" value="TreeGrafter"/>
</dbReference>
<evidence type="ECO:0000256" key="3">
    <source>
        <dbReference type="ARBA" id="ARBA00022763"/>
    </source>
</evidence>
<protein>
    <recommendedName>
        <fullName evidence="6">TIMELESS-interacting protein</fullName>
    </recommendedName>
</protein>
<keyword evidence="10" id="KW-1185">Reference proteome</keyword>
<proteinExistence type="inferred from homology"/>
<dbReference type="OrthoDB" id="437078at2759"/>
<comment type="subcellular location">
    <subcellularLocation>
        <location evidence="1 6">Nucleus</location>
    </subcellularLocation>
</comment>
<evidence type="ECO:0000313" key="10">
    <source>
        <dbReference type="Proteomes" id="UP000192247"/>
    </source>
</evidence>
<comment type="function">
    <text evidence="6">Plays an important role in the control of DNA replication and the maintenance of replication fork stability.</text>
</comment>
<dbReference type="GO" id="GO:0000076">
    <property type="term" value="P:DNA replication checkpoint signaling"/>
    <property type="evidence" value="ECO:0007669"/>
    <property type="project" value="UniProtKB-UniRule"/>
</dbReference>
<dbReference type="InterPro" id="IPR040038">
    <property type="entry name" value="TIPIN/Csm3/Swi3"/>
</dbReference>
<evidence type="ECO:0000256" key="4">
    <source>
        <dbReference type="ARBA" id="ARBA00023242"/>
    </source>
</evidence>
<dbReference type="GO" id="GO:0043111">
    <property type="term" value="P:replication fork arrest"/>
    <property type="evidence" value="ECO:0007669"/>
    <property type="project" value="TreeGrafter"/>
</dbReference>
<evidence type="ECO:0000256" key="1">
    <source>
        <dbReference type="ARBA" id="ARBA00004123"/>
    </source>
</evidence>
<keyword evidence="3 6" id="KW-0227">DNA damage</keyword>
<dbReference type="PANTHER" id="PTHR13220">
    <property type="entry name" value="TIMELESS INTERACTING-RELATED"/>
    <property type="match status" value="1"/>
</dbReference>
<dbReference type="GO" id="GO:0031297">
    <property type="term" value="P:replication fork processing"/>
    <property type="evidence" value="ECO:0007669"/>
    <property type="project" value="UniProtKB-UniRule"/>
</dbReference>
<dbReference type="PANTHER" id="PTHR13220:SF11">
    <property type="entry name" value="TIMELESS-INTERACTING PROTEIN"/>
    <property type="match status" value="1"/>
</dbReference>
<keyword evidence="5 6" id="KW-0131">Cell cycle</keyword>
<feature type="region of interest" description="Disordered" evidence="7">
    <location>
        <begin position="1"/>
        <end position="184"/>
    </location>
</feature>
<evidence type="ECO:0000313" key="9">
    <source>
        <dbReference type="EMBL" id="OQR75761.1"/>
    </source>
</evidence>
<dbReference type="AlphaFoldDB" id="A0A1V9XQM9"/>
<feature type="compositionally biased region" description="Basic and acidic residues" evidence="7">
    <location>
        <begin position="314"/>
        <end position="324"/>
    </location>
</feature>
<feature type="compositionally biased region" description="Basic and acidic residues" evidence="7">
    <location>
        <begin position="143"/>
        <end position="162"/>
    </location>
</feature>
<organism evidence="9 10">
    <name type="scientific">Tropilaelaps mercedesae</name>
    <dbReference type="NCBI Taxonomy" id="418985"/>
    <lineage>
        <taxon>Eukaryota</taxon>
        <taxon>Metazoa</taxon>
        <taxon>Ecdysozoa</taxon>
        <taxon>Arthropoda</taxon>
        <taxon>Chelicerata</taxon>
        <taxon>Arachnida</taxon>
        <taxon>Acari</taxon>
        <taxon>Parasitiformes</taxon>
        <taxon>Mesostigmata</taxon>
        <taxon>Gamasina</taxon>
        <taxon>Dermanyssoidea</taxon>
        <taxon>Laelapidae</taxon>
        <taxon>Tropilaelaps</taxon>
    </lineage>
</organism>
<feature type="compositionally biased region" description="Acidic residues" evidence="7">
    <location>
        <begin position="304"/>
        <end position="313"/>
    </location>
</feature>
<evidence type="ECO:0000256" key="6">
    <source>
        <dbReference type="RuleBase" id="RU366049"/>
    </source>
</evidence>
<sequence>MSGRNFRIISDSEDDVDDIQKEHKSVRQQIAQSDSEGSDKNGNVHTSDIGNLEEWKSLEKKGRRPRIASGDEGETSEEENNGRFIGGNRNELPVPTRPSNGNVNSSSEENDNDDFDEDNNDINQNKFDHNQSGSSCDQRSRRHDQIEGSSDEEKGNGRKQDEAGPANDIQKNGRGGANKTEEVPIRTVVRKRVVKNPQPKLDVTRLTGERGLGRLRKMHPHIKFKGKGHEREDLRCVLHHLQLWGHRMYPRMQMKDIFERCERLGTKLPLKIYLRKMRTGQIYDFCQPTFEAEDNIVQAEVENNDDTIDEEEADGRMRTGEHQKATSTATEESGRDLFEELMAYESQSSCYNRDTDYVSEPVSEKAHPVISRENPELDDEVRARIEAKRLEALRKREKIRKKREGQIEDEELMFNEIQNVEVD</sequence>
<evidence type="ECO:0000256" key="2">
    <source>
        <dbReference type="ARBA" id="ARBA00006075"/>
    </source>
</evidence>
<comment type="caution">
    <text evidence="9">The sequence shown here is derived from an EMBL/GenBank/DDBJ whole genome shotgun (WGS) entry which is preliminary data.</text>
</comment>
<name>A0A1V9XQM9_9ACAR</name>
<dbReference type="InParanoid" id="A0A1V9XQM9"/>
<feature type="compositionally biased region" description="Acidic residues" evidence="7">
    <location>
        <begin position="108"/>
        <end position="120"/>
    </location>
</feature>
<evidence type="ECO:0000256" key="7">
    <source>
        <dbReference type="SAM" id="MobiDB-lite"/>
    </source>
</evidence>
<accession>A0A1V9XQM9</accession>
<evidence type="ECO:0000256" key="5">
    <source>
        <dbReference type="ARBA" id="ARBA00023306"/>
    </source>
</evidence>
<dbReference type="Proteomes" id="UP000192247">
    <property type="component" value="Unassembled WGS sequence"/>
</dbReference>
<feature type="compositionally biased region" description="Polar residues" evidence="7">
    <location>
        <begin position="27"/>
        <end position="49"/>
    </location>
</feature>
<reference evidence="9 10" key="1">
    <citation type="journal article" date="2017" name="Gigascience">
        <title>Draft genome of the honey bee ectoparasitic mite, Tropilaelaps mercedesae, is shaped by the parasitic life history.</title>
        <authorList>
            <person name="Dong X."/>
            <person name="Armstrong S.D."/>
            <person name="Xia D."/>
            <person name="Makepeace B.L."/>
            <person name="Darby A.C."/>
            <person name="Kadowaki T."/>
        </authorList>
    </citation>
    <scope>NUCLEOTIDE SEQUENCE [LARGE SCALE GENOMIC DNA]</scope>
    <source>
        <strain evidence="9">Wuxi-XJTLU</strain>
    </source>
</reference>
<dbReference type="STRING" id="418985.A0A1V9XQM9"/>
<comment type="similarity">
    <text evidence="2 6">Belongs to the CSM3 family.</text>
</comment>
<dbReference type="EMBL" id="MNPL01005842">
    <property type="protein sequence ID" value="OQR75761.1"/>
    <property type="molecule type" value="Genomic_DNA"/>
</dbReference>
<gene>
    <name evidence="9" type="ORF">BIW11_03196</name>
</gene>
<feature type="domain" description="Chromosome segregation in meiosis protein 3" evidence="8">
    <location>
        <begin position="200"/>
        <end position="280"/>
    </location>
</feature>